<gene>
    <name evidence="13" type="primary">ppx</name>
    <name evidence="13" type="ORF">D0544_14065</name>
</gene>
<reference evidence="13 14" key="1">
    <citation type="submission" date="2018-08" db="EMBL/GenBank/DDBJ databases">
        <authorList>
            <person name="Khan S.A."/>
        </authorList>
    </citation>
    <scope>NUCLEOTIDE SEQUENCE [LARGE SCALE GENOMIC DNA]</scope>
    <source>
        <strain evidence="13 14">GTF-13</strain>
    </source>
</reference>
<dbReference type="InterPro" id="IPR022371">
    <property type="entry name" value="Exopolyphosphatase"/>
</dbReference>
<evidence type="ECO:0000313" key="14">
    <source>
        <dbReference type="Proteomes" id="UP000280792"/>
    </source>
</evidence>
<evidence type="ECO:0000259" key="12">
    <source>
        <dbReference type="Pfam" id="PF21447"/>
    </source>
</evidence>
<organism evidence="13 14">
    <name type="scientific">Aestuariirhabdus litorea</name>
    <dbReference type="NCBI Taxonomy" id="2528527"/>
    <lineage>
        <taxon>Bacteria</taxon>
        <taxon>Pseudomonadati</taxon>
        <taxon>Pseudomonadota</taxon>
        <taxon>Gammaproteobacteria</taxon>
        <taxon>Oceanospirillales</taxon>
        <taxon>Aestuariirhabdaceae</taxon>
        <taxon>Aestuariirhabdus</taxon>
    </lineage>
</organism>
<dbReference type="EMBL" id="QWEZ01000002">
    <property type="protein sequence ID" value="RRJ82969.1"/>
    <property type="molecule type" value="Genomic_DNA"/>
</dbReference>
<comment type="caution">
    <text evidence="13">The sequence shown here is derived from an EMBL/GenBank/DDBJ whole genome shotgun (WGS) entry which is preliminary data.</text>
</comment>
<dbReference type="Pfam" id="PF02541">
    <property type="entry name" value="Ppx-GppA"/>
    <property type="match status" value="1"/>
</dbReference>
<dbReference type="CDD" id="cd24053">
    <property type="entry name" value="ASKHA_NBD_EcPPX-GppA-like"/>
    <property type="match status" value="1"/>
</dbReference>
<dbReference type="GO" id="GO:0006798">
    <property type="term" value="P:polyphosphate catabolic process"/>
    <property type="evidence" value="ECO:0007669"/>
    <property type="project" value="TreeGrafter"/>
</dbReference>
<dbReference type="FunFam" id="3.30.420.40:FF:000023">
    <property type="entry name" value="Guanosine-5'-triphosphate,3'-diphosphate pyrophosphatase"/>
    <property type="match status" value="1"/>
</dbReference>
<dbReference type="SUPFAM" id="SSF109604">
    <property type="entry name" value="HD-domain/PDEase-like"/>
    <property type="match status" value="1"/>
</dbReference>
<feature type="domain" description="Ppx/GppA phosphatase C-terminal" evidence="12">
    <location>
        <begin position="318"/>
        <end position="490"/>
    </location>
</feature>
<dbReference type="InterPro" id="IPR030673">
    <property type="entry name" value="PyroPPase_GppA_Ppx"/>
</dbReference>
<dbReference type="InterPro" id="IPR003695">
    <property type="entry name" value="Ppx_GppA_N"/>
</dbReference>
<dbReference type="InterPro" id="IPR043129">
    <property type="entry name" value="ATPase_NBD"/>
</dbReference>
<dbReference type="PIRSF" id="PIRSF001267">
    <property type="entry name" value="Pyrophosphatase_GppA_Ppx"/>
    <property type="match status" value="1"/>
</dbReference>
<evidence type="ECO:0000256" key="7">
    <source>
        <dbReference type="ARBA" id="ARBA00022475"/>
    </source>
</evidence>
<dbReference type="Pfam" id="PF21447">
    <property type="entry name" value="Ppx-GppA_III"/>
    <property type="match status" value="1"/>
</dbReference>
<dbReference type="GO" id="GO:0004309">
    <property type="term" value="F:exopolyphosphatase activity"/>
    <property type="evidence" value="ECO:0007669"/>
    <property type="project" value="UniProtKB-EC"/>
</dbReference>
<keyword evidence="8 13" id="KW-0378">Hydrolase</keyword>
<comment type="cofactor">
    <cofactor evidence="1">
        <name>Mg(2+)</name>
        <dbReference type="ChEBI" id="CHEBI:18420"/>
    </cofactor>
</comment>
<evidence type="ECO:0000256" key="4">
    <source>
        <dbReference type="ARBA" id="ARBA00011738"/>
    </source>
</evidence>
<comment type="similarity">
    <text evidence="3">Belongs to the GppA/Ppx family.</text>
</comment>
<evidence type="ECO:0000313" key="13">
    <source>
        <dbReference type="EMBL" id="RRJ82969.1"/>
    </source>
</evidence>
<keyword evidence="7" id="KW-1003">Cell membrane</keyword>
<evidence type="ECO:0000256" key="9">
    <source>
        <dbReference type="ARBA" id="ARBA00023136"/>
    </source>
</evidence>
<reference evidence="13 14" key="2">
    <citation type="submission" date="2018-12" db="EMBL/GenBank/DDBJ databases">
        <title>Simiduia agarivorans gen. nov., sp. nov., a marine, agarolytic bacterium isolated from shallow coastal water from Keelung, Taiwan.</title>
        <authorList>
            <person name="Shieh W.Y."/>
        </authorList>
    </citation>
    <scope>NUCLEOTIDE SEQUENCE [LARGE SCALE GENOMIC DNA]</scope>
    <source>
        <strain evidence="13 14">GTF-13</strain>
    </source>
</reference>
<proteinExistence type="inferred from homology"/>
<dbReference type="PANTHER" id="PTHR30005">
    <property type="entry name" value="EXOPOLYPHOSPHATASE"/>
    <property type="match status" value="1"/>
</dbReference>
<dbReference type="FunFam" id="3.30.420.150:FF:000001">
    <property type="entry name" value="Guanosine-5'-triphosphate,3'-diphosphate pyrophosphatase"/>
    <property type="match status" value="1"/>
</dbReference>
<dbReference type="Gene3D" id="3.30.420.150">
    <property type="entry name" value="Exopolyphosphatase. Domain 2"/>
    <property type="match status" value="1"/>
</dbReference>
<comment type="catalytic activity">
    <reaction evidence="10">
        <text>[phosphate](n) + H2O = [phosphate](n-1) + phosphate + H(+)</text>
        <dbReference type="Rhea" id="RHEA:21528"/>
        <dbReference type="Rhea" id="RHEA-COMP:9859"/>
        <dbReference type="Rhea" id="RHEA-COMP:14279"/>
        <dbReference type="ChEBI" id="CHEBI:15377"/>
        <dbReference type="ChEBI" id="CHEBI:15378"/>
        <dbReference type="ChEBI" id="CHEBI:16838"/>
        <dbReference type="ChEBI" id="CHEBI:43474"/>
        <dbReference type="EC" id="3.6.1.11"/>
    </reaction>
</comment>
<dbReference type="Gene3D" id="3.30.420.40">
    <property type="match status" value="1"/>
</dbReference>
<keyword evidence="9" id="KW-0472">Membrane</keyword>
<dbReference type="InterPro" id="IPR048950">
    <property type="entry name" value="Ppx_GppA_C"/>
</dbReference>
<evidence type="ECO:0000256" key="3">
    <source>
        <dbReference type="ARBA" id="ARBA00007125"/>
    </source>
</evidence>
<dbReference type="NCBIfam" id="TIGR03706">
    <property type="entry name" value="exo_poly_only"/>
    <property type="match status" value="1"/>
</dbReference>
<evidence type="ECO:0000256" key="5">
    <source>
        <dbReference type="ARBA" id="ARBA00012451"/>
    </source>
</evidence>
<dbReference type="InterPro" id="IPR050273">
    <property type="entry name" value="GppA/Ppx_hydrolase"/>
</dbReference>
<feature type="domain" description="Ppx/GppA phosphatase N-terminal" evidence="11">
    <location>
        <begin position="29"/>
        <end position="312"/>
    </location>
</feature>
<dbReference type="PANTHER" id="PTHR30005:SF14">
    <property type="entry name" value="EXOPOLYPHOSPHATASE"/>
    <property type="match status" value="1"/>
</dbReference>
<accession>A0A3P3VML7</accession>
<dbReference type="GO" id="GO:0005886">
    <property type="term" value="C:plasma membrane"/>
    <property type="evidence" value="ECO:0007669"/>
    <property type="project" value="UniProtKB-SubCell"/>
</dbReference>
<dbReference type="EC" id="3.6.1.11" evidence="5"/>
<name>A0A3P3VML7_9GAMM</name>
<keyword evidence="14" id="KW-1185">Reference proteome</keyword>
<evidence type="ECO:0000256" key="1">
    <source>
        <dbReference type="ARBA" id="ARBA00001946"/>
    </source>
</evidence>
<comment type="subcellular location">
    <subcellularLocation>
        <location evidence="2">Cell membrane</location>
        <topology evidence="2">Peripheral membrane protein</topology>
    </subcellularLocation>
</comment>
<evidence type="ECO:0000256" key="8">
    <source>
        <dbReference type="ARBA" id="ARBA00022801"/>
    </source>
</evidence>
<comment type="subunit">
    <text evidence="4">Homodimer.</text>
</comment>
<evidence type="ECO:0000256" key="10">
    <source>
        <dbReference type="ARBA" id="ARBA00047607"/>
    </source>
</evidence>
<dbReference type="Gene3D" id="1.10.3210.10">
    <property type="entry name" value="Hypothetical protein af1432"/>
    <property type="match status" value="1"/>
</dbReference>
<evidence type="ECO:0000256" key="2">
    <source>
        <dbReference type="ARBA" id="ARBA00004202"/>
    </source>
</evidence>
<protein>
    <recommendedName>
        <fullName evidence="6">Exopolyphosphatase</fullName>
        <ecNumber evidence="5">3.6.1.11</ecNumber>
    </recommendedName>
</protein>
<dbReference type="AlphaFoldDB" id="A0A3P3VML7"/>
<dbReference type="Proteomes" id="UP000280792">
    <property type="component" value="Unassembled WGS sequence"/>
</dbReference>
<sequence>METQAVRQDDKTPGLIAAIDLGSNSFHLIVARYEEGEIRPIERIGEKIQLAAGIDEEGNLDQRAMRRGWACLRRFSQYIEGMKPDLIRIVGTKALRMARNRRVFTRTAESILKCPVEVISGREEARLIYLGASHTQSDDHGQRLVVDIGGGSTELIIGERFEPKLLESLHMGCVVYSARFFPDGVITAERFDQAYYAARLEVLNVLKNYRRMGWDEVLGSSGTIKSVEQVLVAGGVTQQGITRAGMETLRQRVIEIGHVDQIQLEGLKPDRANIFPAGLAILTAVFDALRLKRMQYSDGALREGLLYDMVGSQQHEYVRERTLNALMRRYRVDKKHARRVRKQALVCFRQVAESWRLGAYEREILSTAAWLHELGMAVSHTRYHKHGDYLVRHSDMLGFTSYEQRAIALLIRGHRRSLPMHLYENMSPYYRERVVRLTILLRLSIVLNHIRSEDTLPEYQLSVEGTRLTLDLGSGWLHEHPLIRADFAREVERLAVAGYSLLVQ</sequence>
<dbReference type="SUPFAM" id="SSF53067">
    <property type="entry name" value="Actin-like ATPase domain"/>
    <property type="match status" value="2"/>
</dbReference>
<evidence type="ECO:0000259" key="11">
    <source>
        <dbReference type="Pfam" id="PF02541"/>
    </source>
</evidence>
<evidence type="ECO:0000256" key="6">
    <source>
        <dbReference type="ARBA" id="ARBA00020416"/>
    </source>
</evidence>